<organism evidence="1 2">
    <name type="scientific">Candidatus Woykebacteria bacterium RIFCSPLOWO2_01_FULL_43_14</name>
    <dbReference type="NCBI Taxonomy" id="1802605"/>
    <lineage>
        <taxon>Bacteria</taxon>
        <taxon>Candidatus Woykeibacteriota</taxon>
    </lineage>
</organism>
<gene>
    <name evidence="1" type="ORF">A3A61_02280</name>
</gene>
<protein>
    <submittedName>
        <fullName evidence="1">Uncharacterized protein</fullName>
    </submittedName>
</protein>
<evidence type="ECO:0000313" key="2">
    <source>
        <dbReference type="Proteomes" id="UP000177718"/>
    </source>
</evidence>
<dbReference type="Proteomes" id="UP000177718">
    <property type="component" value="Unassembled WGS sequence"/>
</dbReference>
<comment type="caution">
    <text evidence="1">The sequence shown here is derived from an EMBL/GenBank/DDBJ whole genome shotgun (WGS) entry which is preliminary data.</text>
</comment>
<dbReference type="EMBL" id="MHDB01000030">
    <property type="protein sequence ID" value="OGY31433.1"/>
    <property type="molecule type" value="Genomic_DNA"/>
</dbReference>
<dbReference type="STRING" id="1802605.A3A61_02280"/>
<proteinExistence type="predicted"/>
<evidence type="ECO:0000313" key="1">
    <source>
        <dbReference type="EMBL" id="OGY31433.1"/>
    </source>
</evidence>
<dbReference type="AlphaFoldDB" id="A0A1G1WUR9"/>
<name>A0A1G1WUR9_9BACT</name>
<sequence>MLKCKSDYLPLGVRNRSSVKSVGPSVLPRSLRVYPTPLLLSFAGQEGGALAGAYRGKPRIVSLHRSGA</sequence>
<reference evidence="1 2" key="1">
    <citation type="journal article" date="2016" name="Nat. Commun.">
        <title>Thousands of microbial genomes shed light on interconnected biogeochemical processes in an aquifer system.</title>
        <authorList>
            <person name="Anantharaman K."/>
            <person name="Brown C.T."/>
            <person name="Hug L.A."/>
            <person name="Sharon I."/>
            <person name="Castelle C.J."/>
            <person name="Probst A.J."/>
            <person name="Thomas B.C."/>
            <person name="Singh A."/>
            <person name="Wilkins M.J."/>
            <person name="Karaoz U."/>
            <person name="Brodie E.L."/>
            <person name="Williams K.H."/>
            <person name="Hubbard S.S."/>
            <person name="Banfield J.F."/>
        </authorList>
    </citation>
    <scope>NUCLEOTIDE SEQUENCE [LARGE SCALE GENOMIC DNA]</scope>
</reference>
<accession>A0A1G1WUR9</accession>